<comment type="subcellular location">
    <subcellularLocation>
        <location evidence="1">Cytoplasm</location>
    </subcellularLocation>
</comment>
<feature type="domain" description="CS" evidence="5">
    <location>
        <begin position="127"/>
        <end position="231"/>
    </location>
</feature>
<dbReference type="GO" id="GO:0051082">
    <property type="term" value="F:unfolded protein binding"/>
    <property type="evidence" value="ECO:0007669"/>
    <property type="project" value="TreeGrafter"/>
</dbReference>
<proteinExistence type="predicted"/>
<evidence type="ECO:0000256" key="4">
    <source>
        <dbReference type="SAM" id="MobiDB-lite"/>
    </source>
</evidence>
<dbReference type="GO" id="GO:0006457">
    <property type="term" value="P:protein folding"/>
    <property type="evidence" value="ECO:0007669"/>
    <property type="project" value="TreeGrafter"/>
</dbReference>
<dbReference type="GO" id="GO:0005737">
    <property type="term" value="C:cytoplasm"/>
    <property type="evidence" value="ECO:0007669"/>
    <property type="project" value="UniProtKB-SubCell"/>
</dbReference>
<evidence type="ECO:0000313" key="8">
    <source>
        <dbReference type="Proteomes" id="UP000660262"/>
    </source>
</evidence>
<evidence type="ECO:0000256" key="2">
    <source>
        <dbReference type="ARBA" id="ARBA00022490"/>
    </source>
</evidence>
<dbReference type="InterPro" id="IPR008978">
    <property type="entry name" value="HSP20-like_chaperone"/>
</dbReference>
<dbReference type="InterPro" id="IPR037898">
    <property type="entry name" value="NudC_fam"/>
</dbReference>
<feature type="coiled-coil region" evidence="3">
    <location>
        <begin position="61"/>
        <end position="88"/>
    </location>
</feature>
<dbReference type="Pfam" id="PF04969">
    <property type="entry name" value="CS"/>
    <property type="match status" value="1"/>
</dbReference>
<evidence type="ECO:0000313" key="7">
    <source>
        <dbReference type="EMBL" id="GHP04710.1"/>
    </source>
</evidence>
<dbReference type="PANTHER" id="PTHR12356:SF3">
    <property type="entry name" value="NUCLEAR MIGRATION PROTEIN NUDC"/>
    <property type="match status" value="1"/>
</dbReference>
<gene>
    <name evidence="6" type="ORF">PPRO1472_LOCUS683</name>
    <name evidence="7" type="ORF">PPROV_000346300</name>
</gene>
<keyword evidence="2" id="KW-0963">Cytoplasm</keyword>
<evidence type="ECO:0000259" key="5">
    <source>
        <dbReference type="PROSITE" id="PS51203"/>
    </source>
</evidence>
<name>A0A6U0EXX4_9CHLO</name>
<accession>A0A6U0EXX4</accession>
<dbReference type="PROSITE" id="PS51203">
    <property type="entry name" value="CS"/>
    <property type="match status" value="1"/>
</dbReference>
<dbReference type="OrthoDB" id="416217at2759"/>
<keyword evidence="8" id="KW-1185">Reference proteome</keyword>
<keyword evidence="3" id="KW-0175">Coiled coil</keyword>
<feature type="region of interest" description="Disordered" evidence="4">
    <location>
        <begin position="1"/>
        <end position="44"/>
    </location>
</feature>
<dbReference type="CDD" id="cd06467">
    <property type="entry name" value="p23_NUDC_like"/>
    <property type="match status" value="1"/>
</dbReference>
<sequence length="267" mass="29838">MSSEAAAPAAPADGSHDGSGVSADGRRRRSPVANREAAARQSKSCVRMLVDKVDAWFSQLRTHAETRMAAWEREYREEQQKEAKAEVDEPENITNATMARDAEDEGLTAVLGKDGTPQIMKETDFGDKLKHYEWHQNDTEVTVKVPVPKATKAKDVTFAITTSKLKLDIATLERRPLLDGELWAKVEADNSIWTFDDLEDDDERKDTHKVLTLLMTKLRKTQAKMHWTTVVKGEPEIDTKKFGPAILQVSPDNPNDIASVLADINEQ</sequence>
<protein>
    <recommendedName>
        <fullName evidence="5">CS domain-containing protein</fullName>
    </recommendedName>
</protein>
<evidence type="ECO:0000256" key="1">
    <source>
        <dbReference type="ARBA" id="ARBA00004496"/>
    </source>
</evidence>
<evidence type="ECO:0000256" key="3">
    <source>
        <dbReference type="SAM" id="Coils"/>
    </source>
</evidence>
<feature type="compositionally biased region" description="Low complexity" evidence="4">
    <location>
        <begin position="1"/>
        <end position="12"/>
    </location>
</feature>
<dbReference type="Proteomes" id="UP000660262">
    <property type="component" value="Unassembled WGS sequence"/>
</dbReference>
<dbReference type="AlphaFoldDB" id="A0A6U0EXX4"/>
<reference evidence="7" key="1">
    <citation type="submission" date="2020-10" db="EMBL/GenBank/DDBJ databases">
        <title>Unveiling of a novel bifunctional photoreceptor, Dualchrome1, isolated from a cosmopolitan green alga.</title>
        <authorList>
            <person name="Suzuki S."/>
            <person name="Kawachi M."/>
        </authorList>
    </citation>
    <scope>NUCLEOTIDE SEQUENCE</scope>
    <source>
        <strain evidence="7">NIES 2893</strain>
    </source>
</reference>
<organism evidence="6">
    <name type="scientific">Pycnococcus provasolii</name>
    <dbReference type="NCBI Taxonomy" id="41880"/>
    <lineage>
        <taxon>Eukaryota</taxon>
        <taxon>Viridiplantae</taxon>
        <taxon>Chlorophyta</taxon>
        <taxon>Pseudoscourfieldiophyceae</taxon>
        <taxon>Pseudoscourfieldiales</taxon>
        <taxon>Pycnococcaceae</taxon>
        <taxon>Pycnococcus</taxon>
    </lineage>
</organism>
<dbReference type="EMBL" id="HBDW01001017">
    <property type="protein sequence ID" value="CAD8217243.1"/>
    <property type="molecule type" value="Transcribed_RNA"/>
</dbReference>
<dbReference type="SUPFAM" id="SSF49764">
    <property type="entry name" value="HSP20-like chaperones"/>
    <property type="match status" value="1"/>
</dbReference>
<evidence type="ECO:0000313" key="6">
    <source>
        <dbReference type="EMBL" id="CAD8217243.1"/>
    </source>
</evidence>
<dbReference type="Gene3D" id="2.60.40.790">
    <property type="match status" value="1"/>
</dbReference>
<dbReference type="PANTHER" id="PTHR12356">
    <property type="entry name" value="NUCLEAR MOVEMENT PROTEIN NUDC"/>
    <property type="match status" value="1"/>
</dbReference>
<dbReference type="InterPro" id="IPR007052">
    <property type="entry name" value="CS_dom"/>
</dbReference>
<dbReference type="EMBL" id="BNJQ01000008">
    <property type="protein sequence ID" value="GHP04710.1"/>
    <property type="molecule type" value="Genomic_DNA"/>
</dbReference>
<reference evidence="6" key="2">
    <citation type="submission" date="2021-01" db="EMBL/GenBank/DDBJ databases">
        <authorList>
            <person name="Corre E."/>
            <person name="Pelletier E."/>
            <person name="Niang G."/>
            <person name="Scheremetjew M."/>
            <person name="Finn R."/>
            <person name="Kale V."/>
            <person name="Holt S."/>
            <person name="Cochrane G."/>
            <person name="Meng A."/>
            <person name="Brown T."/>
            <person name="Cohen L."/>
        </authorList>
    </citation>
    <scope>NUCLEOTIDE SEQUENCE</scope>
    <source>
        <strain evidence="6">RCC251</strain>
    </source>
</reference>